<keyword evidence="9" id="KW-0479">Metal-binding</keyword>
<dbReference type="NCBIfam" id="NF001908">
    <property type="entry name" value="PRK00668.1"/>
    <property type="match status" value="1"/>
</dbReference>
<evidence type="ECO:0000313" key="20">
    <source>
        <dbReference type="EMBL" id="GMN31559.1"/>
    </source>
</evidence>
<evidence type="ECO:0000256" key="18">
    <source>
        <dbReference type="RuleBase" id="RU004013"/>
    </source>
</evidence>
<evidence type="ECO:0000256" key="5">
    <source>
        <dbReference type="ARBA" id="ARBA00004569"/>
    </source>
</evidence>
<dbReference type="InterPro" id="IPR023005">
    <property type="entry name" value="Nucleoside_diP_kinase_AS"/>
</dbReference>
<dbReference type="PANTHER" id="PTHR11349">
    <property type="entry name" value="NUCLEOSIDE DIPHOSPHATE KINASE"/>
    <property type="match status" value="1"/>
</dbReference>
<dbReference type="GO" id="GO:0046872">
    <property type="term" value="F:metal ion binding"/>
    <property type="evidence" value="ECO:0007669"/>
    <property type="project" value="UniProtKB-KW"/>
</dbReference>
<reference evidence="20" key="1">
    <citation type="submission" date="2023-07" db="EMBL/GenBank/DDBJ databases">
        <title>draft genome sequence of fig (Ficus carica).</title>
        <authorList>
            <person name="Takahashi T."/>
            <person name="Nishimura K."/>
        </authorList>
    </citation>
    <scope>NUCLEOTIDE SEQUENCE</scope>
</reference>
<organism evidence="20 21">
    <name type="scientific">Ficus carica</name>
    <name type="common">Common fig</name>
    <dbReference type="NCBI Taxonomy" id="3494"/>
    <lineage>
        <taxon>Eukaryota</taxon>
        <taxon>Viridiplantae</taxon>
        <taxon>Streptophyta</taxon>
        <taxon>Embryophyta</taxon>
        <taxon>Tracheophyta</taxon>
        <taxon>Spermatophyta</taxon>
        <taxon>Magnoliopsida</taxon>
        <taxon>eudicotyledons</taxon>
        <taxon>Gunneridae</taxon>
        <taxon>Pentapetalae</taxon>
        <taxon>rosids</taxon>
        <taxon>fabids</taxon>
        <taxon>Rosales</taxon>
        <taxon>Moraceae</taxon>
        <taxon>Ficeae</taxon>
        <taxon>Ficus</taxon>
    </lineage>
</organism>
<evidence type="ECO:0000256" key="9">
    <source>
        <dbReference type="ARBA" id="ARBA00022723"/>
    </source>
</evidence>
<keyword evidence="8 18" id="KW-0808">Transferase</keyword>
<dbReference type="AlphaFoldDB" id="A0AA87Z7E0"/>
<evidence type="ECO:0000256" key="12">
    <source>
        <dbReference type="ARBA" id="ARBA00022840"/>
    </source>
</evidence>
<evidence type="ECO:0000256" key="8">
    <source>
        <dbReference type="ARBA" id="ARBA00022679"/>
    </source>
</evidence>
<dbReference type="InterPro" id="IPR001564">
    <property type="entry name" value="Nucleoside_diP_kinase"/>
</dbReference>
<dbReference type="EMBL" id="BTGU01000003">
    <property type="protein sequence ID" value="GMN31559.1"/>
    <property type="molecule type" value="Genomic_DNA"/>
</dbReference>
<dbReference type="Pfam" id="PF00334">
    <property type="entry name" value="NDK"/>
    <property type="match status" value="1"/>
</dbReference>
<sequence>MSSQLFRSASRAARSIVNASKSARFYSEGRAVAAAAAVSGRVKVPFIASNFGRAGADNAFGTWISGAVALPAAAYMLLDHEVHAAEFERTFIAIKPDGVQRGLIAEIISRFERKGYKLVAIKVVIPSKEFAQKHYHDLKERPFFNGLCDFLSSGPVVAMVWEGEGVIKYGRKLIGATDPQKSEPGTIRGDLAVVVGRNIIHGSDGPETAKDEIDLWFQPEELVTYTSNAETWIYGVN</sequence>
<evidence type="ECO:0000256" key="4">
    <source>
        <dbReference type="ARBA" id="ARBA00004456"/>
    </source>
</evidence>
<evidence type="ECO:0000256" key="15">
    <source>
        <dbReference type="ARBA" id="ARBA00058621"/>
    </source>
</evidence>
<evidence type="ECO:0000256" key="16">
    <source>
        <dbReference type="PROSITE-ProRule" id="PRU00706"/>
    </source>
</evidence>
<comment type="function">
    <text evidence="15">Major role in the synthesis of nucleoside triphosphates other than ATP. The ATP gamma phosphate is transferred to the NDP beta phosphate via a ping-pong mechanism, using a phosphorylated active-site intermediate. Shows the highest specificity towards GDP.</text>
</comment>
<dbReference type="HAMAP" id="MF_00451">
    <property type="entry name" value="NDP_kinase"/>
    <property type="match status" value="1"/>
</dbReference>
<dbReference type="GO" id="GO:0005758">
    <property type="term" value="C:mitochondrial intermembrane space"/>
    <property type="evidence" value="ECO:0007669"/>
    <property type="project" value="UniProtKB-SubCell"/>
</dbReference>
<comment type="catalytic activity">
    <reaction evidence="1 18">
        <text>a 2'-deoxyribonucleoside 5'-diphosphate + ATP = a 2'-deoxyribonucleoside 5'-triphosphate + ADP</text>
        <dbReference type="Rhea" id="RHEA:44640"/>
        <dbReference type="ChEBI" id="CHEBI:30616"/>
        <dbReference type="ChEBI" id="CHEBI:61560"/>
        <dbReference type="ChEBI" id="CHEBI:73316"/>
        <dbReference type="ChEBI" id="CHEBI:456216"/>
        <dbReference type="EC" id="2.7.4.6"/>
    </reaction>
</comment>
<dbReference type="InterPro" id="IPR034907">
    <property type="entry name" value="NDK-like_dom"/>
</dbReference>
<evidence type="ECO:0000313" key="21">
    <source>
        <dbReference type="Proteomes" id="UP001187192"/>
    </source>
</evidence>
<dbReference type="PRINTS" id="PR01243">
    <property type="entry name" value="NUCDPKINASE"/>
</dbReference>
<proteinExistence type="inferred from homology"/>
<feature type="binding site" evidence="16">
    <location>
        <position position="171"/>
    </location>
    <ligand>
        <name>ATP</name>
        <dbReference type="ChEBI" id="CHEBI:30616"/>
    </ligand>
</feature>
<dbReference type="GO" id="GO:0004550">
    <property type="term" value="F:nucleoside diphosphate kinase activity"/>
    <property type="evidence" value="ECO:0007669"/>
    <property type="project" value="UniProtKB-EC"/>
</dbReference>
<dbReference type="GO" id="GO:0006183">
    <property type="term" value="P:GTP biosynthetic process"/>
    <property type="evidence" value="ECO:0007669"/>
    <property type="project" value="InterPro"/>
</dbReference>
<feature type="binding site" evidence="16">
    <location>
        <position position="143"/>
    </location>
    <ligand>
        <name>ATP</name>
        <dbReference type="ChEBI" id="CHEBI:30616"/>
    </ligand>
</feature>
<evidence type="ECO:0000256" key="7">
    <source>
        <dbReference type="ARBA" id="ARBA00011643"/>
    </source>
</evidence>
<dbReference type="Proteomes" id="UP001187192">
    <property type="component" value="Unassembled WGS sequence"/>
</dbReference>
<evidence type="ECO:0000256" key="17">
    <source>
        <dbReference type="RuleBase" id="RU004011"/>
    </source>
</evidence>
<comment type="similarity">
    <text evidence="6 16 17">Belongs to the NDK family.</text>
</comment>
<dbReference type="GO" id="GO:0006241">
    <property type="term" value="P:CTP biosynthetic process"/>
    <property type="evidence" value="ECO:0007669"/>
    <property type="project" value="InterPro"/>
</dbReference>
<keyword evidence="10 18" id="KW-0547">Nucleotide-binding</keyword>
<dbReference type="GO" id="GO:0009543">
    <property type="term" value="C:chloroplast thylakoid lumen"/>
    <property type="evidence" value="ECO:0007669"/>
    <property type="project" value="UniProtKB-SubCell"/>
</dbReference>
<evidence type="ECO:0000256" key="14">
    <source>
        <dbReference type="ARBA" id="ARBA00023080"/>
    </source>
</evidence>
<keyword evidence="13" id="KW-0460">Magnesium</keyword>
<gene>
    <name evidence="20" type="ORF">TIFTF001_003314</name>
</gene>
<comment type="cofactor">
    <cofactor evidence="3">
        <name>Mg(2+)</name>
        <dbReference type="ChEBI" id="CHEBI:18420"/>
    </cofactor>
</comment>
<dbReference type="PROSITE" id="PS00469">
    <property type="entry name" value="NDPK"/>
    <property type="match status" value="1"/>
</dbReference>
<keyword evidence="14" id="KW-0546">Nucleotide metabolism</keyword>
<dbReference type="PROSITE" id="PS51374">
    <property type="entry name" value="NDPK_LIKE"/>
    <property type="match status" value="1"/>
</dbReference>
<keyword evidence="12 18" id="KW-0067">ATP-binding</keyword>
<comment type="subcellular location">
    <subcellularLocation>
        <location evidence="5">Mitochondrion intermembrane space</location>
    </subcellularLocation>
    <subcellularLocation>
        <location evidence="4">Plastid</location>
        <location evidence="4">Chloroplast thylakoid lumen</location>
    </subcellularLocation>
</comment>
<keyword evidence="21" id="KW-1185">Reference proteome</keyword>
<evidence type="ECO:0000259" key="19">
    <source>
        <dbReference type="SMART" id="SM00562"/>
    </source>
</evidence>
<dbReference type="InterPro" id="IPR036850">
    <property type="entry name" value="NDK-like_dom_sf"/>
</dbReference>
<dbReference type="GO" id="GO:0005524">
    <property type="term" value="F:ATP binding"/>
    <property type="evidence" value="ECO:0007669"/>
    <property type="project" value="UniProtKB-KW"/>
</dbReference>
<name>A0AA87Z7E0_FICCA</name>
<comment type="catalytic activity">
    <reaction evidence="2">
        <text>a ribonucleoside 5'-diphosphate + ATP = a ribonucleoside 5'-triphosphate + ADP</text>
        <dbReference type="Rhea" id="RHEA:18113"/>
        <dbReference type="ChEBI" id="CHEBI:30616"/>
        <dbReference type="ChEBI" id="CHEBI:57930"/>
        <dbReference type="ChEBI" id="CHEBI:61557"/>
        <dbReference type="ChEBI" id="CHEBI:456216"/>
        <dbReference type="EC" id="2.7.4.6"/>
    </reaction>
</comment>
<feature type="active site" description="Pros-phosphohistidine intermediate" evidence="16">
    <location>
        <position position="201"/>
    </location>
</feature>
<feature type="domain" description="Nucleoside diphosphate kinase-like" evidence="19">
    <location>
        <begin position="87"/>
        <end position="224"/>
    </location>
</feature>
<protein>
    <recommendedName>
        <fullName evidence="18">Nucleoside diphosphate kinase</fullName>
        <ecNumber evidence="18">2.7.4.6</ecNumber>
    </recommendedName>
</protein>
<dbReference type="CDD" id="cd04413">
    <property type="entry name" value="NDPk_I"/>
    <property type="match status" value="1"/>
</dbReference>
<evidence type="ECO:0000256" key="13">
    <source>
        <dbReference type="ARBA" id="ARBA00022842"/>
    </source>
</evidence>
<accession>A0AA87Z7E0</accession>
<dbReference type="SUPFAM" id="SSF54919">
    <property type="entry name" value="Nucleoside diphosphate kinase, NDK"/>
    <property type="match status" value="1"/>
</dbReference>
<feature type="binding site" evidence="16">
    <location>
        <position position="188"/>
    </location>
    <ligand>
        <name>ATP</name>
        <dbReference type="ChEBI" id="CHEBI:30616"/>
    </ligand>
</feature>
<dbReference type="EC" id="2.7.4.6" evidence="18"/>
<feature type="binding site" evidence="16">
    <location>
        <position position="198"/>
    </location>
    <ligand>
        <name>ATP</name>
        <dbReference type="ChEBI" id="CHEBI:30616"/>
    </ligand>
</feature>
<evidence type="ECO:0000256" key="1">
    <source>
        <dbReference type="ARBA" id="ARBA00000082"/>
    </source>
</evidence>
<evidence type="ECO:0000256" key="2">
    <source>
        <dbReference type="ARBA" id="ARBA00000937"/>
    </source>
</evidence>
<evidence type="ECO:0000256" key="11">
    <source>
        <dbReference type="ARBA" id="ARBA00022777"/>
    </source>
</evidence>
<dbReference type="GO" id="GO:0006228">
    <property type="term" value="P:UTP biosynthetic process"/>
    <property type="evidence" value="ECO:0007669"/>
    <property type="project" value="InterPro"/>
</dbReference>
<evidence type="ECO:0000256" key="10">
    <source>
        <dbReference type="ARBA" id="ARBA00022741"/>
    </source>
</evidence>
<comment type="subunit">
    <text evidence="7">Homohexamer.</text>
</comment>
<evidence type="ECO:0000256" key="3">
    <source>
        <dbReference type="ARBA" id="ARBA00001946"/>
    </source>
</evidence>
<evidence type="ECO:0000256" key="6">
    <source>
        <dbReference type="ARBA" id="ARBA00008142"/>
    </source>
</evidence>
<dbReference type="Gramene" id="FCD_00004810-RA">
    <property type="protein sequence ID" value="FCD_00004810-RA:cds"/>
    <property type="gene ID" value="FCD_00004810"/>
</dbReference>
<feature type="binding site" evidence="16">
    <location>
        <position position="95"/>
    </location>
    <ligand>
        <name>ATP</name>
        <dbReference type="ChEBI" id="CHEBI:30616"/>
    </ligand>
</feature>
<comment type="caution">
    <text evidence="20">The sequence shown here is derived from an EMBL/GenBank/DDBJ whole genome shotgun (WGS) entry which is preliminary data.</text>
</comment>
<dbReference type="Gene3D" id="3.30.70.141">
    <property type="entry name" value="Nucleoside diphosphate kinase-like domain"/>
    <property type="match status" value="1"/>
</dbReference>
<dbReference type="SMART" id="SM00562">
    <property type="entry name" value="NDK"/>
    <property type="match status" value="1"/>
</dbReference>
<feature type="binding site" evidence="16">
    <location>
        <position position="177"/>
    </location>
    <ligand>
        <name>ATP</name>
        <dbReference type="ChEBI" id="CHEBI:30616"/>
    </ligand>
</feature>
<keyword evidence="11 18" id="KW-0418">Kinase</keyword>
<dbReference type="Gramene" id="FCD_00033100-RA">
    <property type="protein sequence ID" value="FCD_00033100-RA:cds"/>
    <property type="gene ID" value="FCD_00033100"/>
</dbReference>
<dbReference type="FunFam" id="3.30.70.141:FF:000005">
    <property type="entry name" value="Nucleoside diphosphate kinase"/>
    <property type="match status" value="1"/>
</dbReference>